<evidence type="ECO:0000313" key="1">
    <source>
        <dbReference type="EMBL" id="PQO46492.1"/>
    </source>
</evidence>
<evidence type="ECO:0000313" key="2">
    <source>
        <dbReference type="Proteomes" id="UP000237819"/>
    </source>
</evidence>
<comment type="caution">
    <text evidence="1">The sequence shown here is derived from an EMBL/GenBank/DDBJ whole genome shotgun (WGS) entry which is preliminary data.</text>
</comment>
<sequence>MAVAASVTVDGIELAQLREAARADIIRLASEFTGEYREIASPANPAAPLVLSGHQPALYHPGVWFKNFLIDQIAAESGGTAINVIVDNDVAPAPSIVALAGTPDEPRPTRIAYDEPGPRLPWEMTTIQSMETLRSFADRTAAELAPFMDKPAITSFWPDVLSAVEAGKPLGLAFSEARNRLEADCGLNVLDVPLSRLCQTEWFLRVMLSILKRARDYRTIYNECVERYRQVHHIRSTSHPVPNLEVSDEATEVPFWIWTNDNPQRRPLWVSQNADGLRLTDRSGWQSEPIQDATDTRQLALLAEQGIYLRPRALATTTVLRLAAADLFIHGIGGAKYDQVTDEIIRRFYGFEPPRYVTATASAWLPVPRPDVSESDLKQIDRRLRDAEFNPERAVEEGVIHDPEWNLLLKQKSELLNNIPTFPEKSSWHQQLQDLNAKLRVRIAEPVARLRIERQLVAQQLQQRHLLASREYPVILFPERGLRKLLLDLAVKHL</sequence>
<reference evidence="1 2" key="1">
    <citation type="submission" date="2018-02" db="EMBL/GenBank/DDBJ databases">
        <title>Comparative genomes isolates from brazilian mangrove.</title>
        <authorList>
            <person name="Araujo J.E."/>
            <person name="Taketani R.G."/>
            <person name="Silva M.C.P."/>
            <person name="Loureco M.V."/>
            <person name="Andreote F.D."/>
        </authorList>
    </citation>
    <scope>NUCLEOTIDE SEQUENCE [LARGE SCALE GENOMIC DNA]</scope>
    <source>
        <strain evidence="1 2">Nap-Phe MGV</strain>
    </source>
</reference>
<accession>A0A2S8GQ00</accession>
<name>A0A2S8GQ00_9BACT</name>
<proteinExistence type="predicted"/>
<dbReference type="OrthoDB" id="255440at2"/>
<dbReference type="AlphaFoldDB" id="A0A2S8GQ00"/>
<dbReference type="RefSeq" id="WP_105334970.1">
    <property type="nucleotide sequence ID" value="NZ_PUHZ01000009.1"/>
</dbReference>
<dbReference type="Proteomes" id="UP000237819">
    <property type="component" value="Unassembled WGS sequence"/>
</dbReference>
<protein>
    <submittedName>
        <fullName evidence="1">Uncharacterized protein</fullName>
    </submittedName>
</protein>
<organism evidence="1 2">
    <name type="scientific">Blastopirellula marina</name>
    <dbReference type="NCBI Taxonomy" id="124"/>
    <lineage>
        <taxon>Bacteria</taxon>
        <taxon>Pseudomonadati</taxon>
        <taxon>Planctomycetota</taxon>
        <taxon>Planctomycetia</taxon>
        <taxon>Pirellulales</taxon>
        <taxon>Pirellulaceae</taxon>
        <taxon>Blastopirellula</taxon>
    </lineage>
</organism>
<dbReference type="EMBL" id="PUHZ01000009">
    <property type="protein sequence ID" value="PQO46492.1"/>
    <property type="molecule type" value="Genomic_DNA"/>
</dbReference>
<gene>
    <name evidence="1" type="ORF">C5Y93_08435</name>
</gene>